<name>A0A2P6C7R0_9FLAO</name>
<sequence length="111" mass="13055">MNKNNSKKKDEIITFESHKIVKEIYNQNKSKLLILKYVEGKSPVITFNYQVIDVKTKRELKKGVFTGEKMEWLDESSLKCTPYIGIIEKENDVIIEENTPTKKRYITIKID</sequence>
<dbReference type="EMBL" id="MSCK01000002">
    <property type="protein sequence ID" value="PQJ68983.1"/>
    <property type="molecule type" value="Genomic_DNA"/>
</dbReference>
<dbReference type="OrthoDB" id="1203143at2"/>
<keyword evidence="2" id="KW-1185">Reference proteome</keyword>
<proteinExistence type="predicted"/>
<reference evidence="1 2" key="1">
    <citation type="submission" date="2016-12" db="EMBL/GenBank/DDBJ databases">
        <title>Trade-off between light-utilization and light-protection in marine flavobacteria.</title>
        <authorList>
            <person name="Kumagai Y."/>
            <person name="Yoshizawa S."/>
            <person name="Kogure K."/>
            <person name="Iwasaki W."/>
        </authorList>
    </citation>
    <scope>NUCLEOTIDE SEQUENCE [LARGE SCALE GENOMIC DNA]</scope>
    <source>
        <strain evidence="1 2">KCTC 12100</strain>
    </source>
</reference>
<accession>A0A2P6C7R0</accession>
<evidence type="ECO:0000313" key="2">
    <source>
        <dbReference type="Proteomes" id="UP000247345"/>
    </source>
</evidence>
<gene>
    <name evidence="1" type="ORF">BTO14_13150</name>
</gene>
<organism evidence="1 2">
    <name type="scientific">Polaribacter butkevichii</name>
    <dbReference type="NCBI Taxonomy" id="218490"/>
    <lineage>
        <taxon>Bacteria</taxon>
        <taxon>Pseudomonadati</taxon>
        <taxon>Bacteroidota</taxon>
        <taxon>Flavobacteriia</taxon>
        <taxon>Flavobacteriales</taxon>
        <taxon>Flavobacteriaceae</taxon>
    </lineage>
</organism>
<protein>
    <submittedName>
        <fullName evidence="1">Uncharacterized protein</fullName>
    </submittedName>
</protein>
<dbReference type="Proteomes" id="UP000247345">
    <property type="component" value="Unassembled WGS sequence"/>
</dbReference>
<dbReference type="RefSeq" id="WP_105049917.1">
    <property type="nucleotide sequence ID" value="NZ_CP150661.1"/>
</dbReference>
<comment type="caution">
    <text evidence="1">The sequence shown here is derived from an EMBL/GenBank/DDBJ whole genome shotgun (WGS) entry which is preliminary data.</text>
</comment>
<evidence type="ECO:0000313" key="1">
    <source>
        <dbReference type="EMBL" id="PQJ68983.1"/>
    </source>
</evidence>
<dbReference type="AlphaFoldDB" id="A0A2P6C7R0"/>